<sequence length="183" mass="20387">MAEEPEIVTLSTRVVYENRWMRVREDAIRRRDGSHGIYGVMEKADFAAILAREADGAVHLVEQYRYPIGRRVWELPQGAWEQMPAADPLEVARGELREETGLSAARMTHAGDFFQGYGHSTQICHVFVAEGLSRGEAALEAEEQGLVTRCVPAAEFERMLREGEIGDSTTLAVVALLRAKGMI</sequence>
<evidence type="ECO:0000256" key="3">
    <source>
        <dbReference type="ARBA" id="ARBA00007275"/>
    </source>
</evidence>
<comment type="caution">
    <text evidence="9">The sequence shown here is derived from an EMBL/GenBank/DDBJ whole genome shotgun (WGS) entry which is preliminary data.</text>
</comment>
<dbReference type="PANTHER" id="PTHR11839">
    <property type="entry name" value="UDP/ADP-SUGAR PYROPHOSPHATASE"/>
    <property type="match status" value="1"/>
</dbReference>
<dbReference type="Pfam" id="PF00293">
    <property type="entry name" value="NUDIX"/>
    <property type="match status" value="1"/>
</dbReference>
<keyword evidence="10" id="KW-1185">Reference proteome</keyword>
<dbReference type="InterPro" id="IPR000086">
    <property type="entry name" value="NUDIX_hydrolase_dom"/>
</dbReference>
<dbReference type="PANTHER" id="PTHR11839:SF18">
    <property type="entry name" value="NUDIX HYDROLASE DOMAIN-CONTAINING PROTEIN"/>
    <property type="match status" value="1"/>
</dbReference>
<evidence type="ECO:0000259" key="8">
    <source>
        <dbReference type="PROSITE" id="PS51462"/>
    </source>
</evidence>
<name>A0ABS1TZ25_9PROT</name>
<evidence type="ECO:0000256" key="5">
    <source>
        <dbReference type="ARBA" id="ARBA00022801"/>
    </source>
</evidence>
<gene>
    <name evidence="9" type="ORF">JMJ56_06685</name>
</gene>
<dbReference type="Proteomes" id="UP000660885">
    <property type="component" value="Unassembled WGS sequence"/>
</dbReference>
<dbReference type="PROSITE" id="PS51462">
    <property type="entry name" value="NUDIX"/>
    <property type="match status" value="1"/>
</dbReference>
<dbReference type="GO" id="GO:0016787">
    <property type="term" value="F:hydrolase activity"/>
    <property type="evidence" value="ECO:0007669"/>
    <property type="project" value="UniProtKB-KW"/>
</dbReference>
<dbReference type="Gene3D" id="3.90.79.10">
    <property type="entry name" value="Nucleoside Triphosphate Pyrophosphohydrolase"/>
    <property type="match status" value="1"/>
</dbReference>
<proteinExistence type="inferred from homology"/>
<evidence type="ECO:0000256" key="7">
    <source>
        <dbReference type="ARBA" id="ARBA00032272"/>
    </source>
</evidence>
<organism evidence="9 10">
    <name type="scientific">Belnapia arida</name>
    <dbReference type="NCBI Taxonomy" id="2804533"/>
    <lineage>
        <taxon>Bacteria</taxon>
        <taxon>Pseudomonadati</taxon>
        <taxon>Pseudomonadota</taxon>
        <taxon>Alphaproteobacteria</taxon>
        <taxon>Acetobacterales</taxon>
        <taxon>Roseomonadaceae</taxon>
        <taxon>Belnapia</taxon>
    </lineage>
</organism>
<dbReference type="InterPro" id="IPR015797">
    <property type="entry name" value="NUDIX_hydrolase-like_dom_sf"/>
</dbReference>
<dbReference type="SUPFAM" id="SSF55811">
    <property type="entry name" value="Nudix"/>
    <property type="match status" value="1"/>
</dbReference>
<dbReference type="CDD" id="cd24161">
    <property type="entry name" value="NUDIX_ADPRase_Ndx2"/>
    <property type="match status" value="1"/>
</dbReference>
<protein>
    <recommendedName>
        <fullName evidence="4">GDP-mannose pyrophosphatase</fullName>
    </recommendedName>
    <alternativeName>
        <fullName evidence="6">GDP-mannose hydrolase</fullName>
    </alternativeName>
    <alternativeName>
        <fullName evidence="7">GDPMK</fullName>
    </alternativeName>
</protein>
<keyword evidence="5 9" id="KW-0378">Hydrolase</keyword>
<feature type="domain" description="Nudix hydrolase" evidence="8">
    <location>
        <begin position="41"/>
        <end position="173"/>
    </location>
</feature>
<accession>A0ABS1TZ25</accession>
<evidence type="ECO:0000256" key="4">
    <source>
        <dbReference type="ARBA" id="ARBA00016377"/>
    </source>
</evidence>
<dbReference type="RefSeq" id="WP_202830774.1">
    <property type="nucleotide sequence ID" value="NZ_JAETWB010000001.1"/>
</dbReference>
<dbReference type="EMBL" id="JAETWB010000001">
    <property type="protein sequence ID" value="MBL6077687.1"/>
    <property type="molecule type" value="Genomic_DNA"/>
</dbReference>
<comment type="cofactor">
    <cofactor evidence="2">
        <name>Mg(2+)</name>
        <dbReference type="ChEBI" id="CHEBI:18420"/>
    </cofactor>
</comment>
<evidence type="ECO:0000256" key="2">
    <source>
        <dbReference type="ARBA" id="ARBA00001946"/>
    </source>
</evidence>
<evidence type="ECO:0000256" key="6">
    <source>
        <dbReference type="ARBA" id="ARBA00032162"/>
    </source>
</evidence>
<comment type="similarity">
    <text evidence="3">Belongs to the Nudix hydrolase family. NudK subfamily.</text>
</comment>
<evidence type="ECO:0000313" key="9">
    <source>
        <dbReference type="EMBL" id="MBL6077687.1"/>
    </source>
</evidence>
<reference evidence="9 10" key="1">
    <citation type="submission" date="2021-01" db="EMBL/GenBank/DDBJ databases">
        <title>Belnapia mucosa sp. nov. and Belnapia arida sp. nov., isolated from the Tabernas Desert (Almeria, Spain).</title>
        <authorList>
            <person name="Molina-Menor E."/>
            <person name="Vidal-Verdu A."/>
            <person name="Calonge A."/>
            <person name="Satari L."/>
            <person name="Pereto J."/>
            <person name="Porcar M."/>
        </authorList>
    </citation>
    <scope>NUCLEOTIDE SEQUENCE [LARGE SCALE GENOMIC DNA]</scope>
    <source>
        <strain evidence="9 10">T18</strain>
    </source>
</reference>
<evidence type="ECO:0000313" key="10">
    <source>
        <dbReference type="Proteomes" id="UP000660885"/>
    </source>
</evidence>
<evidence type="ECO:0000256" key="1">
    <source>
        <dbReference type="ARBA" id="ARBA00000847"/>
    </source>
</evidence>
<comment type="catalytic activity">
    <reaction evidence="1">
        <text>GDP-alpha-D-mannose + H2O = alpha-D-mannose 1-phosphate + GMP + 2 H(+)</text>
        <dbReference type="Rhea" id="RHEA:27978"/>
        <dbReference type="ChEBI" id="CHEBI:15377"/>
        <dbReference type="ChEBI" id="CHEBI:15378"/>
        <dbReference type="ChEBI" id="CHEBI:57527"/>
        <dbReference type="ChEBI" id="CHEBI:58115"/>
        <dbReference type="ChEBI" id="CHEBI:58409"/>
    </reaction>
</comment>